<protein>
    <recommendedName>
        <fullName evidence="4">Lipoprotein</fullName>
    </recommendedName>
</protein>
<dbReference type="PROSITE" id="PS51257">
    <property type="entry name" value="PROKAR_LIPOPROTEIN"/>
    <property type="match status" value="1"/>
</dbReference>
<organism evidence="2 3">
    <name type="scientific">Candidatus Alistipes intestinigallinarum</name>
    <dbReference type="NCBI Taxonomy" id="2838440"/>
    <lineage>
        <taxon>Bacteria</taxon>
        <taxon>Pseudomonadati</taxon>
        <taxon>Bacteroidota</taxon>
        <taxon>Bacteroidia</taxon>
        <taxon>Bacteroidales</taxon>
        <taxon>Rikenellaceae</taxon>
        <taxon>Alistipes</taxon>
    </lineage>
</organism>
<dbReference type="Proteomes" id="UP000886844">
    <property type="component" value="Unassembled WGS sequence"/>
</dbReference>
<sequence>MKFRSLYKIAAVCSAAALFLTACYSDKGNYDYHDINEVTIEGIDRENVYQAYAYQTTLKISPVIHSTMSEADNYEYTWRIIPRNADTSKGATLDEFIVSREKDLVYPVQLSDGDYTGFFEVKDPATGVTWIEDFYLHVTSQGSNGWLVACDDNGRTRLDLIGKDSEGKEDVLYPDLWKSLDFDMGSPKRLFFLGDNYGTIGFPFLATDKGSFAITGSNFHIGEDTDLKWYFGTAGDQILIESSVNDIYTASPNYVGYWWVINNEGEIYKTECSDQAFFSYPINMVNGETTFKAAPFVGISYSYEYTDPETWNYNYAAIFYDSDSKQFLTKYDTSNYPSVMQCSGNQLFDVVTGRDMVFMDSHYDVDELVVAVLKEPSSPEYYLYGMLLKFAEVEQFCYGKIEGPDMANAKFFALHPSFNALFYATENKVYRVDIGNQATMNVTEVLALDPGEEIAVCKFNKMLYLYGPEGMKDNMYKLVVCTNKKIASPDDPNVGTFRLYEVPEFATDKLTLSEEIDGLGKIVDVVYKEYEEL</sequence>
<evidence type="ECO:0000313" key="3">
    <source>
        <dbReference type="Proteomes" id="UP000886844"/>
    </source>
</evidence>
<accession>A0A9D1YZK5</accession>
<dbReference type="InterPro" id="IPR032183">
    <property type="entry name" value="PKD-like"/>
</dbReference>
<reference evidence="2" key="1">
    <citation type="journal article" date="2021" name="PeerJ">
        <title>Extensive microbial diversity within the chicken gut microbiome revealed by metagenomics and culture.</title>
        <authorList>
            <person name="Gilroy R."/>
            <person name="Ravi A."/>
            <person name="Getino M."/>
            <person name="Pursley I."/>
            <person name="Horton D.L."/>
            <person name="Alikhan N.F."/>
            <person name="Baker D."/>
            <person name="Gharbi K."/>
            <person name="Hall N."/>
            <person name="Watson M."/>
            <person name="Adriaenssens E.M."/>
            <person name="Foster-Nyarko E."/>
            <person name="Jarju S."/>
            <person name="Secka A."/>
            <person name="Antonio M."/>
            <person name="Oren A."/>
            <person name="Chaudhuri R.R."/>
            <person name="La Ragione R."/>
            <person name="Hildebrand F."/>
            <person name="Pallen M.J."/>
        </authorList>
    </citation>
    <scope>NUCLEOTIDE SEQUENCE</scope>
    <source>
        <strain evidence="2">5134</strain>
    </source>
</reference>
<gene>
    <name evidence="2" type="ORF">H9828_01025</name>
</gene>
<feature type="chain" id="PRO_5038941576" description="Lipoprotein" evidence="1">
    <location>
        <begin position="25"/>
        <end position="533"/>
    </location>
</feature>
<dbReference type="AlphaFoldDB" id="A0A9D1YZK5"/>
<feature type="signal peptide" evidence="1">
    <location>
        <begin position="1"/>
        <end position="24"/>
    </location>
</feature>
<dbReference type="EMBL" id="DXDA01000007">
    <property type="protein sequence ID" value="HIY67980.1"/>
    <property type="molecule type" value="Genomic_DNA"/>
</dbReference>
<evidence type="ECO:0000256" key="1">
    <source>
        <dbReference type="SAM" id="SignalP"/>
    </source>
</evidence>
<evidence type="ECO:0000313" key="2">
    <source>
        <dbReference type="EMBL" id="HIY67980.1"/>
    </source>
</evidence>
<evidence type="ECO:0008006" key="4">
    <source>
        <dbReference type="Google" id="ProtNLM"/>
    </source>
</evidence>
<comment type="caution">
    <text evidence="2">The sequence shown here is derived from an EMBL/GenBank/DDBJ whole genome shotgun (WGS) entry which is preliminary data.</text>
</comment>
<keyword evidence="1" id="KW-0732">Signal</keyword>
<dbReference type="Pfam" id="PF16407">
    <property type="entry name" value="PKD_2"/>
    <property type="match status" value="1"/>
</dbReference>
<reference evidence="2" key="2">
    <citation type="submission" date="2021-04" db="EMBL/GenBank/DDBJ databases">
        <authorList>
            <person name="Gilroy R."/>
        </authorList>
    </citation>
    <scope>NUCLEOTIDE SEQUENCE</scope>
    <source>
        <strain evidence="2">5134</strain>
    </source>
</reference>
<proteinExistence type="predicted"/>
<name>A0A9D1YZK5_9BACT</name>